<protein>
    <recommendedName>
        <fullName evidence="5">Charged multivesicular body protein 7</fullName>
    </recommendedName>
</protein>
<sequence>MTPPAKPTSLEEYLGSLKEFKSQDRIESLYSDYSSSRHSNPAGFHSNNATWQLILTDLLRYGLQPQRQDDQTDRLVLHLDDQLLEALRRPSIGKPYGLACPLWALSSLSTPSSSSAILAPLQSFLSTGGWGPAPGITSSMVRSISWASRALTKGTMLDPDHRFDQLELDQKLNIVKIDWVNLLLLRQAADHIIERYQQDFVGLSPAIECLYTRSQFEDQLTRDIFFSSQSSHLKLSSTDLSILLKHLERDRRILTAEKNLIKFVLPSSIETSREGTKYSSIGPAPINQVDRGVLSVKQTIQQLNQQIQILSAQIDQRTEEAKKCLKNSQREIAATQLKSRKGLKTVLSQRLGILETLNGVYMKIEQASTDVEIMKAYESSTKTLQSVLAAPSLQTERVSQTVEELSEQLLEQQAVDGMINEAHGQMNEMDEQDIAAELAGLLDSASQPPPEPLPLPSTSASSIDDLQAQLARLNVPELDPQPLLSDKDQPLKNQPLPS</sequence>
<dbReference type="Pfam" id="PF03357">
    <property type="entry name" value="Snf7"/>
    <property type="match status" value="1"/>
</dbReference>
<dbReference type="VEuPathDB" id="FungiDB:VP01_717g5"/>
<dbReference type="GO" id="GO:0009898">
    <property type="term" value="C:cytoplasmic side of plasma membrane"/>
    <property type="evidence" value="ECO:0007669"/>
    <property type="project" value="TreeGrafter"/>
</dbReference>
<dbReference type="STRING" id="27349.A0A0L6UE69"/>
<name>A0A0L6UE69_9BASI</name>
<dbReference type="AlphaFoldDB" id="A0A0L6UE69"/>
<evidence type="ECO:0000256" key="1">
    <source>
        <dbReference type="SAM" id="Coils"/>
    </source>
</evidence>
<keyword evidence="4" id="KW-1185">Reference proteome</keyword>
<dbReference type="GO" id="GO:0032511">
    <property type="term" value="P:late endosome to vacuole transport via multivesicular body sorting pathway"/>
    <property type="evidence" value="ECO:0007669"/>
    <property type="project" value="TreeGrafter"/>
</dbReference>
<accession>A0A0L6UE69</accession>
<dbReference type="Proteomes" id="UP000037035">
    <property type="component" value="Unassembled WGS sequence"/>
</dbReference>
<dbReference type="PANTHER" id="PTHR22761">
    <property type="entry name" value="CHARGED MULTIVESICULAR BODY PROTEIN"/>
    <property type="match status" value="1"/>
</dbReference>
<proteinExistence type="predicted"/>
<evidence type="ECO:0008006" key="5">
    <source>
        <dbReference type="Google" id="ProtNLM"/>
    </source>
</evidence>
<organism evidence="3 4">
    <name type="scientific">Puccinia sorghi</name>
    <dbReference type="NCBI Taxonomy" id="27349"/>
    <lineage>
        <taxon>Eukaryota</taxon>
        <taxon>Fungi</taxon>
        <taxon>Dikarya</taxon>
        <taxon>Basidiomycota</taxon>
        <taxon>Pucciniomycotina</taxon>
        <taxon>Pucciniomycetes</taxon>
        <taxon>Pucciniales</taxon>
        <taxon>Pucciniaceae</taxon>
        <taxon>Puccinia</taxon>
    </lineage>
</organism>
<evidence type="ECO:0000256" key="2">
    <source>
        <dbReference type="SAM" id="MobiDB-lite"/>
    </source>
</evidence>
<dbReference type="GO" id="GO:0006900">
    <property type="term" value="P:vesicle budding from membrane"/>
    <property type="evidence" value="ECO:0007669"/>
    <property type="project" value="TreeGrafter"/>
</dbReference>
<comment type="caution">
    <text evidence="3">The sequence shown here is derived from an EMBL/GenBank/DDBJ whole genome shotgun (WGS) entry which is preliminary data.</text>
</comment>
<dbReference type="GO" id="GO:0005771">
    <property type="term" value="C:multivesicular body"/>
    <property type="evidence" value="ECO:0007669"/>
    <property type="project" value="TreeGrafter"/>
</dbReference>
<dbReference type="Gene3D" id="6.10.140.1230">
    <property type="match status" value="1"/>
</dbReference>
<dbReference type="EMBL" id="LAVV01012583">
    <property type="protein sequence ID" value="KNZ46547.1"/>
    <property type="molecule type" value="Genomic_DNA"/>
</dbReference>
<feature type="region of interest" description="Disordered" evidence="2">
    <location>
        <begin position="443"/>
        <end position="498"/>
    </location>
</feature>
<dbReference type="PANTHER" id="PTHR22761:SF96">
    <property type="entry name" value="BCDNA.GH08385"/>
    <property type="match status" value="1"/>
</dbReference>
<evidence type="ECO:0000313" key="3">
    <source>
        <dbReference type="EMBL" id="KNZ46547.1"/>
    </source>
</evidence>
<dbReference type="InterPro" id="IPR005024">
    <property type="entry name" value="Snf7_fam"/>
</dbReference>
<evidence type="ECO:0000313" key="4">
    <source>
        <dbReference type="Proteomes" id="UP000037035"/>
    </source>
</evidence>
<keyword evidence="1" id="KW-0175">Coiled coil</keyword>
<reference evidence="3 4" key="1">
    <citation type="submission" date="2015-08" db="EMBL/GenBank/DDBJ databases">
        <title>Next Generation Sequencing and Analysis of the Genome of Puccinia sorghi L Schw, the Causal Agent of Maize Common Rust.</title>
        <authorList>
            <person name="Rochi L."/>
            <person name="Burguener G."/>
            <person name="Darino M."/>
            <person name="Turjanski A."/>
            <person name="Kreff E."/>
            <person name="Dieguez M.J."/>
            <person name="Sacco F."/>
        </authorList>
    </citation>
    <scope>NUCLEOTIDE SEQUENCE [LARGE SCALE GENOMIC DNA]</scope>
    <source>
        <strain evidence="3 4">RO10H11247</strain>
    </source>
</reference>
<gene>
    <name evidence="3" type="ORF">VP01_717g5</name>
</gene>
<dbReference type="OrthoDB" id="10250120at2759"/>
<dbReference type="GO" id="GO:0000815">
    <property type="term" value="C:ESCRT III complex"/>
    <property type="evidence" value="ECO:0007669"/>
    <property type="project" value="TreeGrafter"/>
</dbReference>
<feature type="coiled-coil region" evidence="1">
    <location>
        <begin position="293"/>
        <end position="320"/>
    </location>
</feature>